<evidence type="ECO:0000256" key="6">
    <source>
        <dbReference type="ARBA" id="ARBA00023274"/>
    </source>
</evidence>
<evidence type="ECO:0000256" key="2">
    <source>
        <dbReference type="ARBA" id="ARBA00009863"/>
    </source>
</evidence>
<comment type="similarity">
    <text evidence="2">Belongs to the mitochondrion-specific ribosomal protein mS29 family.</text>
</comment>
<reference evidence="8" key="1">
    <citation type="submission" date="2016-06" db="UniProtKB">
        <authorList>
            <consortium name="WormBaseParasite"/>
        </authorList>
    </citation>
    <scope>IDENTIFICATION</scope>
</reference>
<proteinExistence type="inferred from homology"/>
<organism evidence="8">
    <name type="scientific">Schistocephalus solidus</name>
    <name type="common">Tapeworm</name>
    <dbReference type="NCBI Taxonomy" id="70667"/>
    <lineage>
        <taxon>Eukaryota</taxon>
        <taxon>Metazoa</taxon>
        <taxon>Spiralia</taxon>
        <taxon>Lophotrochozoa</taxon>
        <taxon>Platyhelminthes</taxon>
        <taxon>Cestoda</taxon>
        <taxon>Eucestoda</taxon>
        <taxon>Diphyllobothriidea</taxon>
        <taxon>Diphyllobothriidae</taxon>
        <taxon>Schistocephalus</taxon>
    </lineage>
</organism>
<keyword evidence="3" id="KW-0809">Transit peptide</keyword>
<dbReference type="Pfam" id="PF10236">
    <property type="entry name" value="DAP3"/>
    <property type="match status" value="1"/>
</dbReference>
<dbReference type="PANTHER" id="PTHR12810:SF0">
    <property type="entry name" value="SMALL RIBOSOMAL SUBUNIT PROTEIN MS29"/>
    <property type="match status" value="1"/>
</dbReference>
<evidence type="ECO:0000256" key="7">
    <source>
        <dbReference type="ARBA" id="ARBA00035140"/>
    </source>
</evidence>
<evidence type="ECO:0000256" key="3">
    <source>
        <dbReference type="ARBA" id="ARBA00022946"/>
    </source>
</evidence>
<dbReference type="WBParaSite" id="SSLN_0001694701-mRNA-1">
    <property type="protein sequence ID" value="SSLN_0001694701-mRNA-1"/>
    <property type="gene ID" value="SSLN_0001694701"/>
</dbReference>
<evidence type="ECO:0000313" key="8">
    <source>
        <dbReference type="WBParaSite" id="SSLN_0001694701-mRNA-1"/>
    </source>
</evidence>
<keyword evidence="4" id="KW-0689">Ribosomal protein</keyword>
<protein>
    <recommendedName>
        <fullName evidence="7">Small ribosomal subunit protein mS29</fullName>
    </recommendedName>
</protein>
<dbReference type="InterPro" id="IPR027417">
    <property type="entry name" value="P-loop_NTPase"/>
</dbReference>
<dbReference type="InterPro" id="IPR008092">
    <property type="entry name" value="Ribosomal_mS29_met"/>
</dbReference>
<dbReference type="SUPFAM" id="SSF52540">
    <property type="entry name" value="P-loop containing nucleoside triphosphate hydrolases"/>
    <property type="match status" value="1"/>
</dbReference>
<name>A0A183TIM8_SCHSO</name>
<dbReference type="PRINTS" id="PR01716">
    <property type="entry name" value="DEATHASSOCP3"/>
</dbReference>
<sequence length="430" mass="48758">LWRIINFQHHLFAMHVIRHLRVFQDKFQWVTLRALSTLEAANPKRTWVTKSPRTSVTSAGAHSADPSVSLGRFYTVEPSIASRVISPFLTEFHLRELRLFEDFSLLVRKPSLDVISALRHISDTGVDSVAAARRISTVPRFVLYGQPGCGISIQLAHIAQYAAEQDYLIFAFCNAEHWLDRCSDFTASDSYHQKQHHNAINGEALDFPQRSAEWLNSFLALNEPLLKKLHPTITRPVEWTVKDIAPVGTPWSEVIDFALKRTKYSTDCIGILLREMRALSSSPEGPNSLLLIDGVNFLWCRGTRMQDKVLLKKVAVDRLAIVHHLRRALVGDWQRGAIVTSVNERAAWPSDREKYTPGYLLTKRGFETMDPFIPIHVSNYTPSELDAVLQFYAEHGWLTNPAALTPEGRAEIVFLADSNPRELSKIAAEW</sequence>
<dbReference type="AlphaFoldDB" id="A0A183TIM8"/>
<evidence type="ECO:0000256" key="5">
    <source>
        <dbReference type="ARBA" id="ARBA00023128"/>
    </source>
</evidence>
<dbReference type="PANTHER" id="PTHR12810">
    <property type="entry name" value="MITOCHONDRIAL 28S RIBOSOMAL PROTEIN S29"/>
    <property type="match status" value="1"/>
</dbReference>
<evidence type="ECO:0000256" key="1">
    <source>
        <dbReference type="ARBA" id="ARBA00004173"/>
    </source>
</evidence>
<keyword evidence="6" id="KW-0687">Ribonucleoprotein</keyword>
<dbReference type="InterPro" id="IPR019368">
    <property type="entry name" value="Ribosomal_mS29"/>
</dbReference>
<keyword evidence="5" id="KW-0496">Mitochondrion</keyword>
<accession>A0A183TIM8</accession>
<dbReference type="GO" id="GO:0003735">
    <property type="term" value="F:structural constituent of ribosome"/>
    <property type="evidence" value="ECO:0007669"/>
    <property type="project" value="TreeGrafter"/>
</dbReference>
<evidence type="ECO:0000256" key="4">
    <source>
        <dbReference type="ARBA" id="ARBA00022980"/>
    </source>
</evidence>
<dbReference type="GO" id="GO:0005763">
    <property type="term" value="C:mitochondrial small ribosomal subunit"/>
    <property type="evidence" value="ECO:0007669"/>
    <property type="project" value="TreeGrafter"/>
</dbReference>
<dbReference type="GO" id="GO:0006915">
    <property type="term" value="P:apoptotic process"/>
    <property type="evidence" value="ECO:0007669"/>
    <property type="project" value="InterPro"/>
</dbReference>
<comment type="subcellular location">
    <subcellularLocation>
        <location evidence="1">Mitochondrion</location>
    </subcellularLocation>
</comment>